<evidence type="ECO:0000313" key="5">
    <source>
        <dbReference type="EMBL" id="CAH3188901.1"/>
    </source>
</evidence>
<evidence type="ECO:0000256" key="2">
    <source>
        <dbReference type="ARBA" id="ARBA00022741"/>
    </source>
</evidence>
<evidence type="ECO:0000256" key="1">
    <source>
        <dbReference type="ARBA" id="ARBA00006270"/>
    </source>
</evidence>
<keyword evidence="6" id="KW-1185">Reference proteome</keyword>
<dbReference type="EMBL" id="CALNXI010002558">
    <property type="protein sequence ID" value="CAH3188901.1"/>
    <property type="molecule type" value="Genomic_DNA"/>
</dbReference>
<evidence type="ECO:0000256" key="3">
    <source>
        <dbReference type="ARBA" id="ARBA00023134"/>
    </source>
</evidence>
<evidence type="ECO:0000256" key="4">
    <source>
        <dbReference type="ARBA" id="ARBA00023289"/>
    </source>
</evidence>
<protein>
    <submittedName>
        <fullName evidence="5">Uncharacterized protein</fullName>
    </submittedName>
</protein>
<sequence length="147" mass="17071">GFSCVTCRTCNSIGQSLSLVIRVTKSSFFLGLTMSVHYQKKRWTQIQEYSLSNTYLILVGNKCDMEKDRAVTYEKEKRLTEQTGLEFFETSAKDNVSVLRVFERLVELMMSDANNDNNKDRYKMLKCWRLAAQKLTTNGDKIIETPW</sequence>
<dbReference type="SUPFAM" id="SSF52540">
    <property type="entry name" value="P-loop containing nucleoside triphosphate hydrolases"/>
    <property type="match status" value="1"/>
</dbReference>
<keyword evidence="2" id="KW-0547">Nucleotide-binding</keyword>
<dbReference type="PRINTS" id="PR00449">
    <property type="entry name" value="RASTRNSFRMNG"/>
</dbReference>
<evidence type="ECO:0000313" key="6">
    <source>
        <dbReference type="Proteomes" id="UP001159427"/>
    </source>
</evidence>
<keyword evidence="3" id="KW-0342">GTP-binding</keyword>
<dbReference type="Proteomes" id="UP001159427">
    <property type="component" value="Unassembled WGS sequence"/>
</dbReference>
<accession>A0ABN8SDJ1</accession>
<dbReference type="InterPro" id="IPR027417">
    <property type="entry name" value="P-loop_NTPase"/>
</dbReference>
<dbReference type="SMART" id="SM00173">
    <property type="entry name" value="RAS"/>
    <property type="match status" value="1"/>
</dbReference>
<gene>
    <name evidence="5" type="ORF">PEVE_00018889</name>
</gene>
<comment type="similarity">
    <text evidence="1">Belongs to the small GTPase superfamily. Rab family.</text>
</comment>
<keyword evidence="4" id="KW-0636">Prenylation</keyword>
<dbReference type="InterPro" id="IPR001806">
    <property type="entry name" value="Small_GTPase"/>
</dbReference>
<feature type="non-terminal residue" evidence="5">
    <location>
        <position position="1"/>
    </location>
</feature>
<reference evidence="5 6" key="1">
    <citation type="submission" date="2022-05" db="EMBL/GenBank/DDBJ databases">
        <authorList>
            <consortium name="Genoscope - CEA"/>
            <person name="William W."/>
        </authorList>
    </citation>
    <scope>NUCLEOTIDE SEQUENCE [LARGE SCALE GENOMIC DNA]</scope>
</reference>
<organism evidence="5 6">
    <name type="scientific">Porites evermanni</name>
    <dbReference type="NCBI Taxonomy" id="104178"/>
    <lineage>
        <taxon>Eukaryota</taxon>
        <taxon>Metazoa</taxon>
        <taxon>Cnidaria</taxon>
        <taxon>Anthozoa</taxon>
        <taxon>Hexacorallia</taxon>
        <taxon>Scleractinia</taxon>
        <taxon>Fungiina</taxon>
        <taxon>Poritidae</taxon>
        <taxon>Porites</taxon>
    </lineage>
</organism>
<dbReference type="Pfam" id="PF00071">
    <property type="entry name" value="Ras"/>
    <property type="match status" value="1"/>
</dbReference>
<dbReference type="PROSITE" id="PS51419">
    <property type="entry name" value="RAB"/>
    <property type="match status" value="1"/>
</dbReference>
<dbReference type="Gene3D" id="3.40.50.300">
    <property type="entry name" value="P-loop containing nucleotide triphosphate hydrolases"/>
    <property type="match status" value="1"/>
</dbReference>
<keyword evidence="4" id="KW-0449">Lipoprotein</keyword>
<dbReference type="SMART" id="SM00175">
    <property type="entry name" value="RAB"/>
    <property type="match status" value="1"/>
</dbReference>
<proteinExistence type="inferred from homology"/>
<dbReference type="PANTHER" id="PTHR47980">
    <property type="entry name" value="LD44762P"/>
    <property type="match status" value="1"/>
</dbReference>
<name>A0ABN8SDJ1_9CNID</name>
<dbReference type="PROSITE" id="PS51421">
    <property type="entry name" value="RAS"/>
    <property type="match status" value="1"/>
</dbReference>
<dbReference type="InterPro" id="IPR050305">
    <property type="entry name" value="Small_GTPase_Rab"/>
</dbReference>
<comment type="caution">
    <text evidence="5">The sequence shown here is derived from an EMBL/GenBank/DDBJ whole genome shotgun (WGS) entry which is preliminary data.</text>
</comment>